<evidence type="ECO:0000313" key="2">
    <source>
        <dbReference type="Proteomes" id="UP001140217"/>
    </source>
</evidence>
<dbReference type="Pfam" id="PF08520">
    <property type="entry name" value="Mitofissin"/>
    <property type="match status" value="1"/>
</dbReference>
<dbReference type="InterPro" id="IPR013726">
    <property type="entry name" value="Mitofissin"/>
</dbReference>
<organism evidence="1 2">
    <name type="scientific">Coemansia javaensis</name>
    <dbReference type="NCBI Taxonomy" id="2761396"/>
    <lineage>
        <taxon>Eukaryota</taxon>
        <taxon>Fungi</taxon>
        <taxon>Fungi incertae sedis</taxon>
        <taxon>Zoopagomycota</taxon>
        <taxon>Kickxellomycotina</taxon>
        <taxon>Kickxellomycetes</taxon>
        <taxon>Kickxellales</taxon>
        <taxon>Kickxellaceae</taxon>
        <taxon>Coemansia</taxon>
    </lineage>
</organism>
<dbReference type="PANTHER" id="PTHR28075">
    <property type="entry name" value="CHROMOSOME 16, WHOLE GENOME SHOTGUN SEQUENCE"/>
    <property type="match status" value="1"/>
</dbReference>
<comment type="caution">
    <text evidence="1">The sequence shown here is derived from an EMBL/GenBank/DDBJ whole genome shotgun (WGS) entry which is preliminary data.</text>
</comment>
<dbReference type="Proteomes" id="UP001140217">
    <property type="component" value="Unassembled WGS sequence"/>
</dbReference>
<evidence type="ECO:0000313" key="1">
    <source>
        <dbReference type="EMBL" id="KAJ2780995.1"/>
    </source>
</evidence>
<gene>
    <name evidence="1" type="ORF">H4R18_003145</name>
</gene>
<name>A0A9W8HB83_9FUNG</name>
<sequence>MGLVGTLVHASFDVVLVSVCLAGIRRATGLTLLPTVLSSKSHRRLLGYVMGVGERLFDVSVAFMTAYPSVFRREGPPPRPRSPTR</sequence>
<dbReference type="GO" id="GO:0005737">
    <property type="term" value="C:cytoplasm"/>
    <property type="evidence" value="ECO:0007669"/>
    <property type="project" value="TreeGrafter"/>
</dbReference>
<dbReference type="PANTHER" id="PTHR28075:SF1">
    <property type="entry name" value="DUF1748-DOMAIN-CONTAINING PROTEIN"/>
    <property type="match status" value="1"/>
</dbReference>
<protein>
    <recommendedName>
        <fullName evidence="3">DUF1748-domain-containing protein</fullName>
    </recommendedName>
</protein>
<evidence type="ECO:0008006" key="3">
    <source>
        <dbReference type="Google" id="ProtNLM"/>
    </source>
</evidence>
<dbReference type="OrthoDB" id="16824at2759"/>
<dbReference type="AlphaFoldDB" id="A0A9W8HB83"/>
<keyword evidence="2" id="KW-1185">Reference proteome</keyword>
<proteinExistence type="predicted"/>
<reference evidence="1" key="1">
    <citation type="submission" date="2022-07" db="EMBL/GenBank/DDBJ databases">
        <title>Phylogenomic reconstructions and comparative analyses of Kickxellomycotina fungi.</title>
        <authorList>
            <person name="Reynolds N.K."/>
            <person name="Stajich J.E."/>
            <person name="Barry K."/>
            <person name="Grigoriev I.V."/>
            <person name="Crous P."/>
            <person name="Smith M.E."/>
        </authorList>
    </citation>
    <scope>NUCLEOTIDE SEQUENCE</scope>
    <source>
        <strain evidence="1">NBRC 105414</strain>
    </source>
</reference>
<accession>A0A9W8HB83</accession>
<dbReference type="EMBL" id="JANBUL010000118">
    <property type="protein sequence ID" value="KAJ2780995.1"/>
    <property type="molecule type" value="Genomic_DNA"/>
</dbReference>